<dbReference type="AlphaFoldDB" id="A0A1W7D3X9"/>
<organism evidence="2 3">
    <name type="scientific">Streptomyces marincola</name>
    <dbReference type="NCBI Taxonomy" id="2878388"/>
    <lineage>
        <taxon>Bacteria</taxon>
        <taxon>Bacillati</taxon>
        <taxon>Actinomycetota</taxon>
        <taxon>Actinomycetes</taxon>
        <taxon>Kitasatosporales</taxon>
        <taxon>Streptomycetaceae</taxon>
        <taxon>Streptomyces</taxon>
    </lineage>
</organism>
<accession>A0A1W7D3X9</accession>
<dbReference type="RefSeq" id="WP_086161639.1">
    <property type="nucleotide sequence ID" value="NZ_CP021121.1"/>
</dbReference>
<feature type="signal peptide" evidence="1">
    <location>
        <begin position="1"/>
        <end position="27"/>
    </location>
</feature>
<dbReference type="PANTHER" id="PTHR43649">
    <property type="entry name" value="ARABINOSE-BINDING PROTEIN-RELATED"/>
    <property type="match status" value="1"/>
</dbReference>
<dbReference type="InterPro" id="IPR050490">
    <property type="entry name" value="Bact_solute-bd_prot1"/>
</dbReference>
<keyword evidence="1" id="KW-0732">Signal</keyword>
<dbReference type="Pfam" id="PF01547">
    <property type="entry name" value="SBP_bac_1"/>
    <property type="match status" value="1"/>
</dbReference>
<protein>
    <recommendedName>
        <fullName evidence="4">Sugar ABC transporter substrate-binding protein</fullName>
    </recommendedName>
</protein>
<dbReference type="EMBL" id="CP021121">
    <property type="protein sequence ID" value="ARQ71803.1"/>
    <property type="molecule type" value="Genomic_DNA"/>
</dbReference>
<reference evidence="2 3" key="1">
    <citation type="submission" date="2017-05" db="EMBL/GenBank/DDBJ databases">
        <title>Complete genome sequence of Streptomyces sp. SCSIO 03032 revealed the diverse biosynthetic pathways for its bioactive secondary metabolites.</title>
        <authorList>
            <person name="Ma L."/>
            <person name="Zhu Y."/>
            <person name="Zhang W."/>
            <person name="Zhang G."/>
            <person name="Tian X."/>
            <person name="Zhang S."/>
            <person name="Zhang C."/>
        </authorList>
    </citation>
    <scope>NUCLEOTIDE SEQUENCE [LARGE SCALE GENOMIC DNA]</scope>
    <source>
        <strain evidence="2 3">SCSIO 03032</strain>
    </source>
</reference>
<feature type="chain" id="PRO_5038873541" description="Sugar ABC transporter substrate-binding protein" evidence="1">
    <location>
        <begin position="28"/>
        <end position="434"/>
    </location>
</feature>
<dbReference type="OrthoDB" id="2509690at2"/>
<keyword evidence="3" id="KW-1185">Reference proteome</keyword>
<dbReference type="Gene3D" id="3.40.190.10">
    <property type="entry name" value="Periplasmic binding protein-like II"/>
    <property type="match status" value="1"/>
</dbReference>
<dbReference type="PANTHER" id="PTHR43649:SF12">
    <property type="entry name" value="DIACETYLCHITOBIOSE BINDING PROTEIN DASA"/>
    <property type="match status" value="1"/>
</dbReference>
<dbReference type="Proteomes" id="UP000194218">
    <property type="component" value="Chromosome"/>
</dbReference>
<gene>
    <name evidence="2" type="ORF">CAG99_25870</name>
</gene>
<dbReference type="KEGG" id="smao:CAG99_25870"/>
<sequence>MSRTAAPRARSRAVAALLAGCALAATAGCGGGGGAGGGPVTLDLWARSDQAGFMEEIVDAFNDTHRDVRVELTLLPSGNFVQKLGVAVAGGAGPDLASIDLVYVPFFASSGVLTDITERTADLPGLDALSAPHLDQGTYQDRHYALPFTGEASALFYNRDLFRRAGLDPDRPPADWDEFTEAARRIAALGEDVHGYHFSGRCGGCNVFTLTPFIWAAGGEVVEGEAGAERPVVGEDPAVARALELYRTLWHEGLMPPQAAADTGAQALTLFGGGRIGMYPTGAFALDELRSTYPDLDFGVAPIPGPEGGGSAFTGGDDIAITSDSEHQDAAWTFLEWAVRPETQELISGLGTVPVHTDVALGPYSERGPEYATMAQALVNGRTIRSVQENALFNAGTSPWATMIARGVFGDHPDSVDRAVDEAQDAMANILSRG</sequence>
<name>A0A1W7D3X9_9ACTN</name>
<dbReference type="PROSITE" id="PS51257">
    <property type="entry name" value="PROKAR_LIPOPROTEIN"/>
    <property type="match status" value="1"/>
</dbReference>
<dbReference type="InterPro" id="IPR006059">
    <property type="entry name" value="SBP"/>
</dbReference>
<dbReference type="CDD" id="cd13585">
    <property type="entry name" value="PBP2_TMBP_like"/>
    <property type="match status" value="1"/>
</dbReference>
<evidence type="ECO:0000313" key="2">
    <source>
        <dbReference type="EMBL" id="ARQ71803.1"/>
    </source>
</evidence>
<evidence type="ECO:0000313" key="3">
    <source>
        <dbReference type="Proteomes" id="UP000194218"/>
    </source>
</evidence>
<evidence type="ECO:0000256" key="1">
    <source>
        <dbReference type="SAM" id="SignalP"/>
    </source>
</evidence>
<evidence type="ECO:0008006" key="4">
    <source>
        <dbReference type="Google" id="ProtNLM"/>
    </source>
</evidence>
<dbReference type="SUPFAM" id="SSF53850">
    <property type="entry name" value="Periplasmic binding protein-like II"/>
    <property type="match status" value="1"/>
</dbReference>
<proteinExistence type="predicted"/>